<sequence>MLSKGQGQTLGTYFTLLNALAEDGRLEEAEELWTKIFSQYLESLPRIFFMKMISLYYSKGLNEKMFEVFADMEELGVRPDRSIVKMVGEVFQNLGMHDKYEKLHMKYPPPNWEYRYIKGKRVKIRVKQSSEADDVETESEIGTKVITGAYDDEAEAETEEEQFTGADGEADNNNEDERVWQQIPDQDAG</sequence>
<reference evidence="3" key="1">
    <citation type="journal article" date="2022" name="Front. Genet.">
        <title>Chromosome-Scale Assembly of the Dendrobium nobile Genome Provides Insights Into the Molecular Mechanism of the Biosynthesis of the Medicinal Active Ingredient of Dendrobium.</title>
        <authorList>
            <person name="Xu Q."/>
            <person name="Niu S.-C."/>
            <person name="Li K.-L."/>
            <person name="Zheng P.-J."/>
            <person name="Zhang X.-J."/>
            <person name="Jia Y."/>
            <person name="Liu Y."/>
            <person name="Niu Y.-X."/>
            <person name="Yu L.-H."/>
            <person name="Chen D.-F."/>
            <person name="Zhang G.-Q."/>
        </authorList>
    </citation>
    <scope>NUCLEOTIDE SEQUENCE</scope>
    <source>
        <tissue evidence="3">Leaf</tissue>
    </source>
</reference>
<dbReference type="OrthoDB" id="730418at2759"/>
<evidence type="ECO:0008006" key="5">
    <source>
        <dbReference type="Google" id="ProtNLM"/>
    </source>
</evidence>
<protein>
    <recommendedName>
        <fullName evidence="5">Pentatricopeptide repeat-containing protein</fullName>
    </recommendedName>
</protein>
<dbReference type="AlphaFoldDB" id="A0A8T3AXQ6"/>
<gene>
    <name evidence="3" type="ORF">KFK09_019061</name>
</gene>
<organism evidence="3 4">
    <name type="scientific">Dendrobium nobile</name>
    <name type="common">Orchid</name>
    <dbReference type="NCBI Taxonomy" id="94219"/>
    <lineage>
        <taxon>Eukaryota</taxon>
        <taxon>Viridiplantae</taxon>
        <taxon>Streptophyta</taxon>
        <taxon>Embryophyta</taxon>
        <taxon>Tracheophyta</taxon>
        <taxon>Spermatophyta</taxon>
        <taxon>Magnoliopsida</taxon>
        <taxon>Liliopsida</taxon>
        <taxon>Asparagales</taxon>
        <taxon>Orchidaceae</taxon>
        <taxon>Epidendroideae</taxon>
        <taxon>Malaxideae</taxon>
        <taxon>Dendrobiinae</taxon>
        <taxon>Dendrobium</taxon>
    </lineage>
</organism>
<evidence type="ECO:0000313" key="4">
    <source>
        <dbReference type="Proteomes" id="UP000829196"/>
    </source>
</evidence>
<evidence type="ECO:0000256" key="2">
    <source>
        <dbReference type="SAM" id="MobiDB-lite"/>
    </source>
</evidence>
<feature type="region of interest" description="Disordered" evidence="2">
    <location>
        <begin position="129"/>
        <end position="189"/>
    </location>
</feature>
<dbReference type="InterPro" id="IPR011990">
    <property type="entry name" value="TPR-like_helical_dom_sf"/>
</dbReference>
<dbReference type="Proteomes" id="UP000829196">
    <property type="component" value="Unassembled WGS sequence"/>
</dbReference>
<proteinExistence type="predicted"/>
<accession>A0A8T3AXQ6</accession>
<dbReference type="InterPro" id="IPR002885">
    <property type="entry name" value="PPR_rpt"/>
</dbReference>
<dbReference type="Pfam" id="PF01535">
    <property type="entry name" value="PPR"/>
    <property type="match status" value="2"/>
</dbReference>
<dbReference type="PANTHER" id="PTHR46782">
    <property type="entry name" value="OS01G0757700 PROTEIN"/>
    <property type="match status" value="1"/>
</dbReference>
<feature type="compositionally biased region" description="Acidic residues" evidence="2">
    <location>
        <begin position="150"/>
        <end position="174"/>
    </location>
</feature>
<dbReference type="PANTHER" id="PTHR46782:SF1">
    <property type="entry name" value="OS01G0757700 PROTEIN"/>
    <property type="match status" value="1"/>
</dbReference>
<keyword evidence="1" id="KW-0677">Repeat</keyword>
<dbReference type="Gene3D" id="1.25.40.10">
    <property type="entry name" value="Tetratricopeptide repeat domain"/>
    <property type="match status" value="1"/>
</dbReference>
<keyword evidence="4" id="KW-1185">Reference proteome</keyword>
<dbReference type="SMR" id="A0A8T3AXQ6"/>
<evidence type="ECO:0000313" key="3">
    <source>
        <dbReference type="EMBL" id="KAI0500844.1"/>
    </source>
</evidence>
<evidence type="ECO:0000256" key="1">
    <source>
        <dbReference type="ARBA" id="ARBA00022737"/>
    </source>
</evidence>
<dbReference type="EMBL" id="JAGYWB010000013">
    <property type="protein sequence ID" value="KAI0500844.1"/>
    <property type="molecule type" value="Genomic_DNA"/>
</dbReference>
<name>A0A8T3AXQ6_DENNO</name>
<dbReference type="InterPro" id="IPR044646">
    <property type="entry name" value="EMB1417-like"/>
</dbReference>
<comment type="caution">
    <text evidence="3">The sequence shown here is derived from an EMBL/GenBank/DDBJ whole genome shotgun (WGS) entry which is preliminary data.</text>
</comment>